<feature type="transmembrane region" description="Helical" evidence="1">
    <location>
        <begin position="154"/>
        <end position="176"/>
    </location>
</feature>
<proteinExistence type="predicted"/>
<accession>A0A1F6CM68</accession>
<keyword evidence="1" id="KW-0812">Transmembrane</keyword>
<dbReference type="AlphaFoldDB" id="A0A1F6CM68"/>
<dbReference type="Proteomes" id="UP000178606">
    <property type="component" value="Unassembled WGS sequence"/>
</dbReference>
<dbReference type="EMBL" id="MFKF01000209">
    <property type="protein sequence ID" value="OGG50323.1"/>
    <property type="molecule type" value="Genomic_DNA"/>
</dbReference>
<evidence type="ECO:0000256" key="1">
    <source>
        <dbReference type="SAM" id="Phobius"/>
    </source>
</evidence>
<organism evidence="2 3">
    <name type="scientific">Handelsmanbacteria sp. (strain RIFCSPLOWO2_12_FULL_64_10)</name>
    <dbReference type="NCBI Taxonomy" id="1817868"/>
    <lineage>
        <taxon>Bacteria</taxon>
        <taxon>Candidatus Handelsmaniibacteriota</taxon>
    </lineage>
</organism>
<sequence>MRREKSWWRFGLELLLAFAIWSLLAGPLLPAYARAVIPVAQGIIEWLRPHDFSVVFTGIYPDVIWQAHLPSEVEQGGVSFQLLSYNLILYLTLLTAIPGVRLRGRVVLLLTGLPLLWIFHIVDLLLIVESWLLTRLRPESYVFWRHFDPWFLTVKFYASFSALALKPVFPILALFLQWHWLGVRRAPQSKGGRAAGGASVPEIIRKEKLI</sequence>
<keyword evidence="1" id="KW-0472">Membrane</keyword>
<feature type="transmembrane region" description="Helical" evidence="1">
    <location>
        <begin position="107"/>
        <end position="134"/>
    </location>
</feature>
<evidence type="ECO:0000313" key="2">
    <source>
        <dbReference type="EMBL" id="OGG50323.1"/>
    </source>
</evidence>
<comment type="caution">
    <text evidence="2">The sequence shown here is derived from an EMBL/GenBank/DDBJ whole genome shotgun (WGS) entry which is preliminary data.</text>
</comment>
<keyword evidence="1" id="KW-1133">Transmembrane helix</keyword>
<evidence type="ECO:0000313" key="3">
    <source>
        <dbReference type="Proteomes" id="UP000178606"/>
    </source>
</evidence>
<gene>
    <name evidence="2" type="ORF">A3F84_06660</name>
</gene>
<feature type="transmembrane region" description="Helical" evidence="1">
    <location>
        <begin position="82"/>
        <end position="100"/>
    </location>
</feature>
<reference evidence="2 3" key="1">
    <citation type="journal article" date="2016" name="Nat. Commun.">
        <title>Thousands of microbial genomes shed light on interconnected biogeochemical processes in an aquifer system.</title>
        <authorList>
            <person name="Anantharaman K."/>
            <person name="Brown C.T."/>
            <person name="Hug L.A."/>
            <person name="Sharon I."/>
            <person name="Castelle C.J."/>
            <person name="Probst A.J."/>
            <person name="Thomas B.C."/>
            <person name="Singh A."/>
            <person name="Wilkins M.J."/>
            <person name="Karaoz U."/>
            <person name="Brodie E.L."/>
            <person name="Williams K.H."/>
            <person name="Hubbard S.S."/>
            <person name="Banfield J.F."/>
        </authorList>
    </citation>
    <scope>NUCLEOTIDE SEQUENCE [LARGE SCALE GENOMIC DNA]</scope>
    <source>
        <strain evidence="3">RIFCSPLOWO2_12_FULL_64_10</strain>
    </source>
</reference>
<protein>
    <submittedName>
        <fullName evidence="2">Uncharacterized protein</fullName>
    </submittedName>
</protein>
<name>A0A1F6CM68_HANXR</name>